<evidence type="ECO:0000313" key="4">
    <source>
        <dbReference type="Proteomes" id="UP000238801"/>
    </source>
</evidence>
<dbReference type="Gene3D" id="1.20.200.10">
    <property type="entry name" value="Fumarase/aspartase (Central domain)"/>
    <property type="match status" value="1"/>
</dbReference>
<comment type="caution">
    <text evidence="3">The sequence shown here is derived from an EMBL/GenBank/DDBJ whole genome shotgun (WGS) entry which is preliminary data.</text>
</comment>
<keyword evidence="4" id="KW-1185">Reference proteome</keyword>
<dbReference type="Gene3D" id="1.10.40.30">
    <property type="entry name" value="Fumarase/aspartase (C-terminal domain)"/>
    <property type="match status" value="1"/>
</dbReference>
<dbReference type="EMBL" id="PVTT01000002">
    <property type="protein sequence ID" value="PRY92945.1"/>
    <property type="molecule type" value="Genomic_DNA"/>
</dbReference>
<dbReference type="SMART" id="SM00998">
    <property type="entry name" value="ADSL_C"/>
    <property type="match status" value="1"/>
</dbReference>
<comment type="similarity">
    <text evidence="1">Belongs to the class-II fumarase/aspartase family.</text>
</comment>
<reference evidence="3 4" key="1">
    <citation type="submission" date="2018-03" db="EMBL/GenBank/DDBJ databases">
        <title>Genomic Encyclopedia of Archaeal and Bacterial Type Strains, Phase II (KMG-II): from individual species to whole genera.</title>
        <authorList>
            <person name="Goeker M."/>
        </authorList>
    </citation>
    <scope>NUCLEOTIDE SEQUENCE [LARGE SCALE GENOMIC DNA]</scope>
    <source>
        <strain evidence="3 4">DSM 29318</strain>
    </source>
</reference>
<gene>
    <name evidence="3" type="ORF">BCF33_1808</name>
</gene>
<dbReference type="RefSeq" id="WP_106160595.1">
    <property type="nucleotide sequence ID" value="NZ_PVTT01000002.1"/>
</dbReference>
<feature type="domain" description="Adenylosuccinate lyase C-terminal" evidence="2">
    <location>
        <begin position="361"/>
        <end position="429"/>
    </location>
</feature>
<evidence type="ECO:0000256" key="1">
    <source>
        <dbReference type="ARBA" id="ARBA00034772"/>
    </source>
</evidence>
<evidence type="ECO:0000259" key="2">
    <source>
        <dbReference type="SMART" id="SM00998"/>
    </source>
</evidence>
<dbReference type="InterPro" id="IPR019468">
    <property type="entry name" value="AdenyloSucc_lyase_C"/>
</dbReference>
<keyword evidence="3" id="KW-0413">Isomerase</keyword>
<dbReference type="Pfam" id="PF00206">
    <property type="entry name" value="Lyase_1"/>
    <property type="match status" value="1"/>
</dbReference>
<accession>A0A2T0X229</accession>
<dbReference type="PANTHER" id="PTHR43172:SF2">
    <property type="entry name" value="ADENYLOSUCCINATE LYASE C-TERMINAL DOMAIN-CONTAINING PROTEIN"/>
    <property type="match status" value="1"/>
</dbReference>
<dbReference type="AlphaFoldDB" id="A0A2T0X229"/>
<dbReference type="InterPro" id="IPR022761">
    <property type="entry name" value="Fumarate_lyase_N"/>
</dbReference>
<evidence type="ECO:0000313" key="3">
    <source>
        <dbReference type="EMBL" id="PRY92945.1"/>
    </source>
</evidence>
<dbReference type="InterPro" id="IPR008948">
    <property type="entry name" value="L-Aspartase-like"/>
</dbReference>
<dbReference type="GO" id="GO:0016853">
    <property type="term" value="F:isomerase activity"/>
    <property type="evidence" value="ECO:0007669"/>
    <property type="project" value="UniProtKB-KW"/>
</dbReference>
<dbReference type="PANTHER" id="PTHR43172">
    <property type="entry name" value="ADENYLOSUCCINATE LYASE"/>
    <property type="match status" value="1"/>
</dbReference>
<protein>
    <submittedName>
        <fullName evidence="3">3-carboxy-cis,cis-muconate cycloisomerase</fullName>
    </submittedName>
</protein>
<dbReference type="InterPro" id="IPR000362">
    <property type="entry name" value="Fumarate_lyase_fam"/>
</dbReference>
<sequence>MPASPFSSRLHGGLFAPGALAPLLTDGAEVRSMLLVWRALAAAQAAEGLIPETAARAIGRAALEAEIDPAALAEGTARSAVPVPALLAAFREAVGAPEPAGWVHWGATSQDVMDTALALRLRQALLVMEDGLDGAIRALAALAGGEAATPLAARTWAVPAVPTTLGAVAAEWGRPLLAARAALGAVRADALRVSLSGAAGTLSAMGPEGPAVRARMAGALGLLDPGASIHADRQGVAGLSAWCTRAAGASAKAAEDVIAMVAAGEARLEGAGASSTMPQKANPVLPSLVVALARAQVGLDAALQGARIHRGQRDGAAWMTEWLLLPQVLLGTNRALTALRETLEALRPDRAAMAAMGGDVLGLIHAEAISLALTGPLPRAEAQAETQRLAARARAQGTPLPALAARAHPDVAFPPAGTGTAEADARAFAARAREALG</sequence>
<proteinExistence type="inferred from homology"/>
<dbReference type="SUPFAM" id="SSF48557">
    <property type="entry name" value="L-aspartase-like"/>
    <property type="match status" value="1"/>
</dbReference>
<dbReference type="Proteomes" id="UP000238801">
    <property type="component" value="Unassembled WGS sequence"/>
</dbReference>
<name>A0A2T0X229_9RHOB</name>
<organism evidence="3 4">
    <name type="scientific">Hasllibacter halocynthiae</name>
    <dbReference type="NCBI Taxonomy" id="595589"/>
    <lineage>
        <taxon>Bacteria</taxon>
        <taxon>Pseudomonadati</taxon>
        <taxon>Pseudomonadota</taxon>
        <taxon>Alphaproteobacteria</taxon>
        <taxon>Rhodobacterales</taxon>
        <taxon>Roseobacteraceae</taxon>
        <taxon>Hasllibacter</taxon>
    </lineage>
</organism>
<dbReference type="OrthoDB" id="9768878at2"/>
<dbReference type="PRINTS" id="PR00149">
    <property type="entry name" value="FUMRATELYASE"/>
</dbReference>